<feature type="domain" description="C2H2-type" evidence="13">
    <location>
        <begin position="440"/>
        <end position="467"/>
    </location>
</feature>
<evidence type="ECO:0000256" key="7">
    <source>
        <dbReference type="ARBA" id="ARBA00023015"/>
    </source>
</evidence>
<dbReference type="InterPro" id="IPR013087">
    <property type="entry name" value="Znf_C2H2_type"/>
</dbReference>
<evidence type="ECO:0000313" key="14">
    <source>
        <dbReference type="Proteomes" id="UP001652624"/>
    </source>
</evidence>
<feature type="region of interest" description="Disordered" evidence="12">
    <location>
        <begin position="1"/>
        <end position="30"/>
    </location>
</feature>
<feature type="domain" description="C2H2-type" evidence="13">
    <location>
        <begin position="211"/>
        <end position="238"/>
    </location>
</feature>
<dbReference type="SUPFAM" id="SSF57667">
    <property type="entry name" value="beta-beta-alpha zinc fingers"/>
    <property type="match status" value="3"/>
</dbReference>
<evidence type="ECO:0000256" key="9">
    <source>
        <dbReference type="ARBA" id="ARBA00023163"/>
    </source>
</evidence>
<feature type="region of interest" description="Disordered" evidence="12">
    <location>
        <begin position="357"/>
        <end position="440"/>
    </location>
</feature>
<feature type="region of interest" description="Disordered" evidence="12">
    <location>
        <begin position="46"/>
        <end position="65"/>
    </location>
</feature>
<evidence type="ECO:0000256" key="11">
    <source>
        <dbReference type="PROSITE-ProRule" id="PRU00042"/>
    </source>
</evidence>
<evidence type="ECO:0000256" key="12">
    <source>
        <dbReference type="SAM" id="MobiDB-lite"/>
    </source>
</evidence>
<dbReference type="GeneID" id="103125485"/>
<organism evidence="14 15">
    <name type="scientific">Erinaceus europaeus</name>
    <name type="common">Western European hedgehog</name>
    <dbReference type="NCBI Taxonomy" id="9365"/>
    <lineage>
        <taxon>Eukaryota</taxon>
        <taxon>Metazoa</taxon>
        <taxon>Chordata</taxon>
        <taxon>Craniata</taxon>
        <taxon>Vertebrata</taxon>
        <taxon>Euteleostomi</taxon>
        <taxon>Mammalia</taxon>
        <taxon>Eutheria</taxon>
        <taxon>Laurasiatheria</taxon>
        <taxon>Eulipotyphla</taxon>
        <taxon>Erinaceidae</taxon>
        <taxon>Erinaceinae</taxon>
        <taxon>Erinaceus</taxon>
    </lineage>
</organism>
<feature type="domain" description="C2H2-type" evidence="13">
    <location>
        <begin position="270"/>
        <end position="297"/>
    </location>
</feature>
<feature type="compositionally biased region" description="Pro residues" evidence="12">
    <location>
        <begin position="1"/>
        <end position="15"/>
    </location>
</feature>
<feature type="compositionally biased region" description="Low complexity" evidence="12">
    <location>
        <begin position="479"/>
        <end position="498"/>
    </location>
</feature>
<comment type="similarity">
    <text evidence="2">Belongs to the krueppel C2H2-type zinc-finger protein family.</text>
</comment>
<evidence type="ECO:0000259" key="13">
    <source>
        <dbReference type="PROSITE" id="PS50157"/>
    </source>
</evidence>
<evidence type="ECO:0000256" key="6">
    <source>
        <dbReference type="ARBA" id="ARBA00022833"/>
    </source>
</evidence>
<evidence type="ECO:0000256" key="2">
    <source>
        <dbReference type="ARBA" id="ARBA00006991"/>
    </source>
</evidence>
<dbReference type="PROSITE" id="PS00028">
    <property type="entry name" value="ZINC_FINGER_C2H2_1"/>
    <property type="match status" value="6"/>
</dbReference>
<feature type="compositionally biased region" description="Pro residues" evidence="12">
    <location>
        <begin position="559"/>
        <end position="573"/>
    </location>
</feature>
<keyword evidence="8" id="KW-0238">DNA-binding</keyword>
<evidence type="ECO:0000313" key="15">
    <source>
        <dbReference type="RefSeq" id="XP_060039986.1"/>
    </source>
</evidence>
<feature type="region of interest" description="Disordered" evidence="12">
    <location>
        <begin position="766"/>
        <end position="920"/>
    </location>
</feature>
<keyword evidence="5 11" id="KW-0863">Zinc-finger</keyword>
<feature type="compositionally biased region" description="Acidic residues" evidence="12">
    <location>
        <begin position="513"/>
        <end position="522"/>
    </location>
</feature>
<dbReference type="InterPro" id="IPR036236">
    <property type="entry name" value="Znf_C2H2_sf"/>
</dbReference>
<dbReference type="Pfam" id="PF13912">
    <property type="entry name" value="zf-C2H2_6"/>
    <property type="match status" value="1"/>
</dbReference>
<keyword evidence="4" id="KW-0677">Repeat</keyword>
<evidence type="ECO:0000256" key="5">
    <source>
        <dbReference type="ARBA" id="ARBA00022771"/>
    </source>
</evidence>
<feature type="compositionally biased region" description="Basic and acidic residues" evidence="12">
    <location>
        <begin position="376"/>
        <end position="394"/>
    </location>
</feature>
<feature type="compositionally biased region" description="Pro residues" evidence="12">
    <location>
        <begin position="867"/>
        <end position="884"/>
    </location>
</feature>
<feature type="domain" description="C2H2-type" evidence="13">
    <location>
        <begin position="183"/>
        <end position="210"/>
    </location>
</feature>
<keyword evidence="10" id="KW-0539">Nucleus</keyword>
<dbReference type="PROSITE" id="PS50157">
    <property type="entry name" value="ZINC_FINGER_C2H2_2"/>
    <property type="match status" value="7"/>
</dbReference>
<name>A0ABM3WTU0_ERIEU</name>
<evidence type="ECO:0000256" key="4">
    <source>
        <dbReference type="ARBA" id="ARBA00022737"/>
    </source>
</evidence>
<sequence>MEPEPRGGPSPPRPGGGPETDPAGDRPSSHSCCICGKSFAFQSSLSQHMRKHTGEKPYQCPHCDHRASQKGNLKIHMRAHRSGQLLPGPGPEAEPEGLHGSSEPPNPAGPGELQLCSLCGAAFAHRPELELHLRQVHKPLRCRLCRFATQRHEALLSHVERAHLGAPGPGSEPPPGPGGGGDFPCEVCGQVFSQTWFLKAHMKKHRGSFDHGCHICGRRFREPWFLKNHMKAHGPRPAGRNRTRSEPGPVATINDVVQEEAVVAGLALYEVCGQCGNLFATLDSLNAHHAIHRGARPRGTQGAPPEEEAQRRFLQLLQLRPAGLPPAPGPHGRRVAELDPVSSYQAWQLATRGRVAEPAEGLRPGAGDEAQAADGGPDREDSQAAQDRRKREAEPGAQGPARKRAGANGEPWAGVPADARPPPRPGRRAPAAPAGHGKSSECFECGKIFRTYHQMVLHSRVHRRARRHLQRPRDPAHPGGSHSGSLSDGDSQPSSPGSACNAADSPGSGLADEAADDSADEGAEQHPATSAPGGCPLRCLAPDQGPAQLSNGTHSRPRGPSPPEKPPPEPRPPLAASTLTGYAPGDPRRSGDPQPPASHPRLETPSYPGAPEGPTFLEGASPPQHPTESPAQAPGGKPPDSQPEPSVSGRRAPAPEPAPLDLSERSSPEPRGRGEPASTPQAGPAVHRCPYCPHQTLYPEVLWIHQCVGHRVSGHGRAPPWTPPLGPRALRSQPVVLARSGRTGPPPALGGKDCPPLPLARFCRTQLPAGAPGPKAGMSSKASGQPKAREAPAGGPWTAGPEPPKAKAEARPVSGTPTPPLVARLGAQPPAPPEKSAGPPTSGAGGPGPPNKHSAPDAPKAKGSPQPQGPPLAKGPPPLPPLEPPCKAGQEPRSPGTPRAKLGPPPVLHSLTPEPADEGPEKRLDILSIFKTYIPKDLASLYQSWGPSGPALEHTGERPF</sequence>
<dbReference type="SMART" id="SM00355">
    <property type="entry name" value="ZnF_C2H2"/>
    <property type="match status" value="9"/>
</dbReference>
<proteinExistence type="inferred from homology"/>
<feature type="domain" description="C2H2-type" evidence="13">
    <location>
        <begin position="58"/>
        <end position="85"/>
    </location>
</feature>
<keyword evidence="6" id="KW-0862">Zinc</keyword>
<reference evidence="15" key="1">
    <citation type="submission" date="2025-08" db="UniProtKB">
        <authorList>
            <consortium name="RefSeq"/>
        </authorList>
    </citation>
    <scope>IDENTIFICATION</scope>
</reference>
<evidence type="ECO:0000256" key="3">
    <source>
        <dbReference type="ARBA" id="ARBA00022723"/>
    </source>
</evidence>
<protein>
    <submittedName>
        <fullName evidence="15">Zinc finger protein 516</fullName>
    </submittedName>
</protein>
<accession>A0ABM3WTU0</accession>
<keyword evidence="3" id="KW-0479">Metal-binding</keyword>
<evidence type="ECO:0000256" key="1">
    <source>
        <dbReference type="ARBA" id="ARBA00004123"/>
    </source>
</evidence>
<dbReference type="PANTHER" id="PTHR45925">
    <property type="entry name" value="ZINC FINGER PROTEIN"/>
    <property type="match status" value="1"/>
</dbReference>
<feature type="region of interest" description="Disordered" evidence="12">
    <location>
        <begin position="460"/>
        <end position="686"/>
    </location>
</feature>
<feature type="domain" description="C2H2-type" evidence="13">
    <location>
        <begin position="114"/>
        <end position="142"/>
    </location>
</feature>
<evidence type="ECO:0000256" key="8">
    <source>
        <dbReference type="ARBA" id="ARBA00023125"/>
    </source>
</evidence>
<dbReference type="Proteomes" id="UP001652624">
    <property type="component" value="Unplaced"/>
</dbReference>
<feature type="region of interest" description="Disordered" evidence="12">
    <location>
        <begin position="82"/>
        <end position="107"/>
    </location>
</feature>
<evidence type="ECO:0000256" key="10">
    <source>
        <dbReference type="ARBA" id="ARBA00023242"/>
    </source>
</evidence>
<feature type="compositionally biased region" description="Basic residues" evidence="12">
    <location>
        <begin position="460"/>
        <end position="470"/>
    </location>
</feature>
<dbReference type="RefSeq" id="XP_060039986.1">
    <property type="nucleotide sequence ID" value="XM_060184003.1"/>
</dbReference>
<dbReference type="PANTHER" id="PTHR45925:SF3">
    <property type="entry name" value="ZINC FINGER PROTEIN 516"/>
    <property type="match status" value="1"/>
</dbReference>
<feature type="domain" description="C2H2-type" evidence="13">
    <location>
        <begin position="30"/>
        <end position="57"/>
    </location>
</feature>
<dbReference type="InterPro" id="IPR051967">
    <property type="entry name" value="Krueppel_C2H2-ZF"/>
</dbReference>
<gene>
    <name evidence="15" type="primary">ZNF516</name>
</gene>
<comment type="subcellular location">
    <subcellularLocation>
        <location evidence="1">Nucleus</location>
    </subcellularLocation>
</comment>
<dbReference type="Gene3D" id="3.30.160.60">
    <property type="entry name" value="Classic Zinc Finger"/>
    <property type="match status" value="4"/>
</dbReference>
<feature type="compositionally biased region" description="Low complexity" evidence="12">
    <location>
        <begin position="428"/>
        <end position="437"/>
    </location>
</feature>
<dbReference type="Pfam" id="PF00096">
    <property type="entry name" value="zf-C2H2"/>
    <property type="match status" value="4"/>
</dbReference>
<feature type="compositionally biased region" description="Basic and acidic residues" evidence="12">
    <location>
        <begin position="662"/>
        <end position="674"/>
    </location>
</feature>
<keyword evidence="9" id="KW-0804">Transcription</keyword>
<keyword evidence="7" id="KW-0805">Transcription regulation</keyword>
<keyword evidence="14" id="KW-1185">Reference proteome</keyword>
<feature type="compositionally biased region" description="Low complexity" evidence="12">
    <location>
        <begin position="365"/>
        <end position="375"/>
    </location>
</feature>